<dbReference type="KEGG" id="gax:Pan161_56550"/>
<organism evidence="2 3">
    <name type="scientific">Gimesia algae</name>
    <dbReference type="NCBI Taxonomy" id="2527971"/>
    <lineage>
        <taxon>Bacteria</taxon>
        <taxon>Pseudomonadati</taxon>
        <taxon>Planctomycetota</taxon>
        <taxon>Planctomycetia</taxon>
        <taxon>Planctomycetales</taxon>
        <taxon>Planctomycetaceae</taxon>
        <taxon>Gimesia</taxon>
    </lineage>
</organism>
<dbReference type="Proteomes" id="UP000316855">
    <property type="component" value="Chromosome"/>
</dbReference>
<evidence type="ECO:0000313" key="3">
    <source>
        <dbReference type="Proteomes" id="UP000316855"/>
    </source>
</evidence>
<sequence precursor="true">MTDYYKLTMRTLVLGSCLLALAALETSPAIAARPISVSRYHSPSASSVYRRSPRYSSYRYSTGYSRNYSNYRSTYYGYGARRYNYRYRPYAAVAGYRYYRPGYYGINHYPAGVGYSWAGSSFYRRPVCNSWSAYSSCYCSPYSGNVISNYVPYYGNYTPYMGSYTPLWGSYMPYGGSYFAAPGSYYGYANSGFYGYYCGVWPYRPTLYGSIVFQSGWNTGYGRGSYYRFW</sequence>
<protein>
    <submittedName>
        <fullName evidence="2">Uncharacterized protein</fullName>
    </submittedName>
</protein>
<proteinExistence type="predicted"/>
<dbReference type="AlphaFoldDB" id="A0A517VLS1"/>
<gene>
    <name evidence="2" type="ORF">Pan161_56550</name>
</gene>
<dbReference type="RefSeq" id="WP_145231925.1">
    <property type="nucleotide sequence ID" value="NZ_CP036343.1"/>
</dbReference>
<accession>A0A517VLS1</accession>
<dbReference type="OrthoDB" id="290004at2"/>
<evidence type="ECO:0000256" key="1">
    <source>
        <dbReference type="SAM" id="SignalP"/>
    </source>
</evidence>
<keyword evidence="1" id="KW-0732">Signal</keyword>
<evidence type="ECO:0000313" key="2">
    <source>
        <dbReference type="EMBL" id="QDT93968.1"/>
    </source>
</evidence>
<feature type="signal peptide" evidence="1">
    <location>
        <begin position="1"/>
        <end position="22"/>
    </location>
</feature>
<name>A0A517VLS1_9PLAN</name>
<feature type="chain" id="PRO_5021847199" evidence="1">
    <location>
        <begin position="23"/>
        <end position="230"/>
    </location>
</feature>
<reference evidence="2 3" key="1">
    <citation type="submission" date="2019-02" db="EMBL/GenBank/DDBJ databases">
        <title>Deep-cultivation of Planctomycetes and their phenomic and genomic characterization uncovers novel biology.</title>
        <authorList>
            <person name="Wiegand S."/>
            <person name="Jogler M."/>
            <person name="Boedeker C."/>
            <person name="Pinto D."/>
            <person name="Vollmers J."/>
            <person name="Rivas-Marin E."/>
            <person name="Kohn T."/>
            <person name="Peeters S.H."/>
            <person name="Heuer A."/>
            <person name="Rast P."/>
            <person name="Oberbeckmann S."/>
            <person name="Bunk B."/>
            <person name="Jeske O."/>
            <person name="Meyerdierks A."/>
            <person name="Storesund J.E."/>
            <person name="Kallscheuer N."/>
            <person name="Luecker S."/>
            <person name="Lage O.M."/>
            <person name="Pohl T."/>
            <person name="Merkel B.J."/>
            <person name="Hornburger P."/>
            <person name="Mueller R.-W."/>
            <person name="Bruemmer F."/>
            <person name="Labrenz M."/>
            <person name="Spormann A.M."/>
            <person name="Op den Camp H."/>
            <person name="Overmann J."/>
            <person name="Amann R."/>
            <person name="Jetten M.S.M."/>
            <person name="Mascher T."/>
            <person name="Medema M.H."/>
            <person name="Devos D.P."/>
            <person name="Kaster A.-K."/>
            <person name="Ovreas L."/>
            <person name="Rohde M."/>
            <person name="Galperin M.Y."/>
            <person name="Jogler C."/>
        </authorList>
    </citation>
    <scope>NUCLEOTIDE SEQUENCE [LARGE SCALE GENOMIC DNA]</scope>
    <source>
        <strain evidence="2 3">Pan161</strain>
    </source>
</reference>
<keyword evidence="3" id="KW-1185">Reference proteome</keyword>
<dbReference type="EMBL" id="CP036343">
    <property type="protein sequence ID" value="QDT93968.1"/>
    <property type="molecule type" value="Genomic_DNA"/>
</dbReference>